<dbReference type="VEuPathDB" id="FungiDB:JI435_006460"/>
<feature type="compositionally biased region" description="Basic residues" evidence="1">
    <location>
        <begin position="128"/>
        <end position="139"/>
    </location>
</feature>
<feature type="region of interest" description="Disordered" evidence="1">
    <location>
        <begin position="59"/>
        <end position="332"/>
    </location>
</feature>
<proteinExistence type="predicted"/>
<feature type="compositionally biased region" description="Basic and acidic residues" evidence="1">
    <location>
        <begin position="68"/>
        <end position="101"/>
    </location>
</feature>
<dbReference type="PANTHER" id="PTHR40132:SF1">
    <property type="entry name" value="PRE-MRNA-SPLICING FACTOR 38B"/>
    <property type="match status" value="1"/>
</dbReference>
<evidence type="ECO:0000313" key="3">
    <source>
        <dbReference type="Proteomes" id="UP000663193"/>
    </source>
</evidence>
<evidence type="ECO:0000256" key="1">
    <source>
        <dbReference type="SAM" id="MobiDB-lite"/>
    </source>
</evidence>
<dbReference type="EMBL" id="CP069023">
    <property type="protein sequence ID" value="QRC91148.1"/>
    <property type="molecule type" value="Genomic_DNA"/>
</dbReference>
<feature type="compositionally biased region" description="Basic residues" evidence="1">
    <location>
        <begin position="200"/>
        <end position="253"/>
    </location>
</feature>
<name>A0A7U2EQE9_PHANO</name>
<evidence type="ECO:0008006" key="4">
    <source>
        <dbReference type="Google" id="ProtNLM"/>
    </source>
</evidence>
<dbReference type="RefSeq" id="XP_001791327.1">
    <property type="nucleotide sequence ID" value="XM_001791275.1"/>
</dbReference>
<evidence type="ECO:0000313" key="2">
    <source>
        <dbReference type="EMBL" id="QRC91148.1"/>
    </source>
</evidence>
<dbReference type="AlphaFoldDB" id="A0A7U2EQE9"/>
<accession>A0A7U2EQE9</accession>
<feature type="compositionally biased region" description="Basic and acidic residues" evidence="1">
    <location>
        <begin position="154"/>
        <end position="182"/>
    </location>
</feature>
<dbReference type="OMA" id="ETDNHNT"/>
<dbReference type="KEGG" id="pno:SNOG_00646"/>
<organism evidence="2 3">
    <name type="scientific">Phaeosphaeria nodorum (strain SN15 / ATCC MYA-4574 / FGSC 10173)</name>
    <name type="common">Glume blotch fungus</name>
    <name type="synonym">Parastagonospora nodorum</name>
    <dbReference type="NCBI Taxonomy" id="321614"/>
    <lineage>
        <taxon>Eukaryota</taxon>
        <taxon>Fungi</taxon>
        <taxon>Dikarya</taxon>
        <taxon>Ascomycota</taxon>
        <taxon>Pezizomycotina</taxon>
        <taxon>Dothideomycetes</taxon>
        <taxon>Pleosporomycetidae</taxon>
        <taxon>Pleosporales</taxon>
        <taxon>Pleosporineae</taxon>
        <taxon>Phaeosphaeriaceae</taxon>
        <taxon>Parastagonospora</taxon>
    </lineage>
</organism>
<gene>
    <name evidence="2" type="ORF">JI435_006460</name>
</gene>
<feature type="compositionally biased region" description="Basic and acidic residues" evidence="1">
    <location>
        <begin position="189"/>
        <end position="199"/>
    </location>
</feature>
<dbReference type="Proteomes" id="UP000663193">
    <property type="component" value="Chromosome 1"/>
</dbReference>
<dbReference type="PANTHER" id="PTHR40132">
    <property type="entry name" value="PRE-MRNA-SPLICING FACTOR 38B"/>
    <property type="match status" value="1"/>
</dbReference>
<protein>
    <recommendedName>
        <fullName evidence="4">Pre-mRNA-splicing factor 38B</fullName>
    </recommendedName>
</protein>
<reference evidence="3" key="1">
    <citation type="journal article" date="2021" name="BMC Genomics">
        <title>Chromosome-level genome assembly and manually-curated proteome of model necrotroph Parastagonospora nodorum Sn15 reveals a genome-wide trove of candidate effector homologs, and redundancy of virulence-related functions within an accessory chromosome.</title>
        <authorList>
            <person name="Bertazzoni S."/>
            <person name="Jones D.A.B."/>
            <person name="Phan H.T."/>
            <person name="Tan K.-C."/>
            <person name="Hane J.K."/>
        </authorList>
    </citation>
    <scope>NUCLEOTIDE SEQUENCE [LARGE SCALE GENOMIC DNA]</scope>
    <source>
        <strain evidence="3">SN15 / ATCC MYA-4574 / FGSC 10173)</strain>
    </source>
</reference>
<keyword evidence="3" id="KW-1185">Reference proteome</keyword>
<sequence length="410" mass="48030">MAGTVDDDEYVASLLKQDAQNAKKKYELVGIDAFNPKRSKPGAPKPNTNFLRHIIRQTDSHNSALLAREAEESSARLKRMNRERIRAQKNEEVKKERKADGRLTPVLSDEEEPHSGPSKRRTDDRGRGDRHRNGHRHRERSLDSRDQRHRSRSRDHGRDKRKREESRERSTRQSGHPESHRERDHRRRHDTERDSERSRSQRKQKSTQSHKRRRSRSRSSSRSRSRSSHSTRTDKKRRYRSRSRSQSPRRPHRKNEDRKASGKSKRRSPNPHSDSDPLEAIVGPLPPHMEPSVRSRGRGAHKVNSMGMDSRFSSAYDPTVDVRPPSDAEDEWGDAVESFRDRQRFKQQGADRLRAAGFTDEQVRKWEKGDVKDEEDVMWTKRGQAREWDRGKVVDEDGDVELKADWGRLK</sequence>
<dbReference type="OrthoDB" id="2431475at2759"/>